<dbReference type="Proteomes" id="UP000204584">
    <property type="component" value="Segment"/>
</dbReference>
<dbReference type="GeneID" id="34568356"/>
<dbReference type="KEGG" id="vg:34568356"/>
<sequence length="288" mass="31344">MFDSRLWTMIDEQRHHPRRPSWPSVVPSLFVQADGAAAPSYPLCALVVLPESRGLFYGALVCRPWPKGQQSGRAFLVASAEVATNGHVFRQDPLDSHCQYEHLSHLAAALSSGDKTYRRWELNKPAESLVRLACKTAAQAATVTLGMAPILGRDLPDEFNISILQRHVPSDGPPVHVAFFNAQDTIALLTVVAPSRTRTHDRIAESTLQNRTARLLADKVVANGDLGQLMHLSMHLRSLVAAHTLVGIDNRPDVLPALARLLNLDPRAESSVALTVALALAVDAALFS</sequence>
<accession>A0A291ATR1</accession>
<organism evidence="1 2">
    <name type="scientific">Pandoravirus salinus</name>
    <dbReference type="NCBI Taxonomy" id="1349410"/>
    <lineage>
        <taxon>Viruses</taxon>
        <taxon>Pandoravirus</taxon>
    </lineage>
</organism>
<gene>
    <name evidence="1" type="ORF">psal_cds_1015</name>
</gene>
<dbReference type="RefSeq" id="YP_009430109.1">
    <property type="nucleotide sequence ID" value="NC_022098.1"/>
</dbReference>
<evidence type="ECO:0000313" key="1">
    <source>
        <dbReference type="EMBL" id="ATE82270.1"/>
    </source>
</evidence>
<protein>
    <submittedName>
        <fullName evidence="1">Uncharacterized protein</fullName>
    </submittedName>
</protein>
<keyword evidence="2" id="KW-1185">Reference proteome</keyword>
<dbReference type="EMBL" id="KC977571">
    <property type="protein sequence ID" value="ATE82270.1"/>
    <property type="molecule type" value="Genomic_DNA"/>
</dbReference>
<proteinExistence type="predicted"/>
<reference evidence="1 2" key="1">
    <citation type="journal article" date="2013" name="Science">
        <title>Pandoraviruses: amoeba viruses with genomes up to 2.5 Mb reaching that of parasitic eukaryotes.</title>
        <authorList>
            <person name="Philippe N."/>
            <person name="Legendre M."/>
            <person name="Doutre G."/>
            <person name="Coute Y."/>
            <person name="Poirot O."/>
            <person name="Lescot M."/>
            <person name="Arslan D."/>
            <person name="Seltzer V."/>
            <person name="Bertaux L."/>
            <person name="Bruley C."/>
            <person name="Garin J."/>
            <person name="Claverie J.M."/>
            <person name="Abergel C."/>
        </authorList>
    </citation>
    <scope>NUCLEOTIDE SEQUENCE [LARGE SCALE GENOMIC DNA]</scope>
</reference>
<name>A0A291ATR1_9VIRU</name>
<evidence type="ECO:0000313" key="2">
    <source>
        <dbReference type="Proteomes" id="UP000204584"/>
    </source>
</evidence>